<dbReference type="EMBL" id="GL890854">
    <property type="protein sequence ID" value="EGJ33251.1"/>
    <property type="molecule type" value="Genomic_DNA"/>
</dbReference>
<sequence length="36" mass="4182">MVLMPSAVNQMPITGHAPKKKCKERLLLKEAYWKIK</sequence>
<dbReference type="HOGENOM" id="CLU_3361355_0_0_3"/>
<name>F4XQ84_9CYAN</name>
<evidence type="ECO:0000313" key="2">
    <source>
        <dbReference type="Proteomes" id="UP000003959"/>
    </source>
</evidence>
<reference evidence="2" key="1">
    <citation type="journal article" date="2011" name="Proc. Natl. Acad. Sci. U.S.A.">
        <title>Genomic insights into the physiology and ecology of the marine filamentous cyanobacterium Lyngbya majuscula.</title>
        <authorList>
            <person name="Jones A.C."/>
            <person name="Monroe E.A."/>
            <person name="Podell S."/>
            <person name="Hess W.R."/>
            <person name="Klages S."/>
            <person name="Esquenazi E."/>
            <person name="Niessen S."/>
            <person name="Hoover H."/>
            <person name="Rothmann M."/>
            <person name="Lasken R.S."/>
            <person name="Yates J.R.III."/>
            <person name="Reinhardt R."/>
            <person name="Kube M."/>
            <person name="Burkart M.D."/>
            <person name="Allen E.E."/>
            <person name="Dorrestein P.C."/>
            <person name="Gerwick W.H."/>
            <person name="Gerwick L."/>
        </authorList>
    </citation>
    <scope>NUCLEOTIDE SEQUENCE [LARGE SCALE GENOMIC DNA]</scope>
    <source>
        <strain evidence="2">3L</strain>
    </source>
</reference>
<dbReference type="Proteomes" id="UP000003959">
    <property type="component" value="Unassembled WGS sequence"/>
</dbReference>
<feature type="non-terminal residue" evidence="1">
    <location>
        <position position="36"/>
    </location>
</feature>
<keyword evidence="2" id="KW-1185">Reference proteome</keyword>
<gene>
    <name evidence="1" type="ORF">LYNGBM3L_38620</name>
</gene>
<evidence type="ECO:0000313" key="1">
    <source>
        <dbReference type="EMBL" id="EGJ33251.1"/>
    </source>
</evidence>
<proteinExistence type="predicted"/>
<protein>
    <submittedName>
        <fullName evidence="1">Uncharacterized protein</fullName>
    </submittedName>
</protein>
<dbReference type="AlphaFoldDB" id="F4XQ84"/>
<accession>F4XQ84</accession>
<organism evidence="1 2">
    <name type="scientific">Moorena producens 3L</name>
    <dbReference type="NCBI Taxonomy" id="489825"/>
    <lineage>
        <taxon>Bacteria</taxon>
        <taxon>Bacillati</taxon>
        <taxon>Cyanobacteriota</taxon>
        <taxon>Cyanophyceae</taxon>
        <taxon>Coleofasciculales</taxon>
        <taxon>Coleofasciculaceae</taxon>
        <taxon>Moorena</taxon>
    </lineage>
</organism>